<evidence type="ECO:0000256" key="1">
    <source>
        <dbReference type="SAM" id="MobiDB-lite"/>
    </source>
</evidence>
<accession>A0A9W6YQ59</accession>
<proteinExistence type="predicted"/>
<reference evidence="2" key="1">
    <citation type="submission" date="2023-04" db="EMBL/GenBank/DDBJ databases">
        <title>Ambrosiozyma monospora NBRC 1965.</title>
        <authorList>
            <person name="Ichikawa N."/>
            <person name="Sato H."/>
            <person name="Tonouchi N."/>
        </authorList>
    </citation>
    <scope>NUCLEOTIDE SEQUENCE</scope>
    <source>
        <strain evidence="2">NBRC 1965</strain>
    </source>
</reference>
<protein>
    <submittedName>
        <fullName evidence="2">Unnamed protein product</fullName>
    </submittedName>
</protein>
<gene>
    <name evidence="2" type="ORF">Amon01_000268500</name>
</gene>
<organism evidence="2 3">
    <name type="scientific">Ambrosiozyma monospora</name>
    <name type="common">Yeast</name>
    <name type="synonym">Endomycopsis monosporus</name>
    <dbReference type="NCBI Taxonomy" id="43982"/>
    <lineage>
        <taxon>Eukaryota</taxon>
        <taxon>Fungi</taxon>
        <taxon>Dikarya</taxon>
        <taxon>Ascomycota</taxon>
        <taxon>Saccharomycotina</taxon>
        <taxon>Pichiomycetes</taxon>
        <taxon>Pichiales</taxon>
        <taxon>Pichiaceae</taxon>
        <taxon>Ambrosiozyma</taxon>
    </lineage>
</organism>
<feature type="compositionally biased region" description="Basic and acidic residues" evidence="1">
    <location>
        <begin position="56"/>
        <end position="67"/>
    </location>
</feature>
<keyword evidence="3" id="KW-1185">Reference proteome</keyword>
<dbReference type="OrthoDB" id="185373at2759"/>
<sequence>MNLIRLLRTTNPIFLKQRRLFSAVVASRQSIKDTSKADSILTNQGHQEPENNAQQQEHDLSDSDLNKQKAKLSPSELAQLVKGISEESEFDQSHMRVISSEENVTEQLLRLARKTDFVFNEAQWNDMAFPNTDMKDSYFRKTPQVPRSLENKRLLRQYITDLHKYTRRFDKASTDMVCQVYLKLVQNEKLLDIPMDCYNIMLKQMALSHKYEYIRIVLNSIYQQGKYPTIDTFNYLLYPMTIATGLFRYNIILSYIQHIQMNGLRPNLNTWYIMFLFADKTKPKIVRLMREKGISFDPVITKYLKYLWRYENVTMLELVQFIKSQNITLDSYLLETLTSLYLEREEFKEALTLIHSWYPQTVDSITATTVFNFMEYFTHRGELYNAVAIMNYFKDRYQWDRKMYKSYSILGECLCEMNNFRNWSILARRFHLDSMHNTYTSYMAGHVQKRLREKAQEYGYLRFELDKITIREAEFADDIISALRWEKEPVLELEKNTIEFITAAQDMGATPNLLEFSKNNELYN</sequence>
<name>A0A9W6YQ59_AMBMO</name>
<dbReference type="Proteomes" id="UP001165063">
    <property type="component" value="Unassembled WGS sequence"/>
</dbReference>
<evidence type="ECO:0000313" key="3">
    <source>
        <dbReference type="Proteomes" id="UP001165063"/>
    </source>
</evidence>
<feature type="region of interest" description="Disordered" evidence="1">
    <location>
        <begin position="44"/>
        <end position="68"/>
    </location>
</feature>
<evidence type="ECO:0000313" key="2">
    <source>
        <dbReference type="EMBL" id="GMG22748.1"/>
    </source>
</evidence>
<dbReference type="EMBL" id="BSXU01001010">
    <property type="protein sequence ID" value="GMG22748.1"/>
    <property type="molecule type" value="Genomic_DNA"/>
</dbReference>
<comment type="caution">
    <text evidence="2">The sequence shown here is derived from an EMBL/GenBank/DDBJ whole genome shotgun (WGS) entry which is preliminary data.</text>
</comment>
<feature type="compositionally biased region" description="Polar residues" evidence="1">
    <location>
        <begin position="44"/>
        <end position="55"/>
    </location>
</feature>
<dbReference type="AlphaFoldDB" id="A0A9W6YQ59"/>